<dbReference type="RefSeq" id="WP_184796707.1">
    <property type="nucleotide sequence ID" value="NZ_JACHMY010000001.1"/>
</dbReference>
<sequence length="881" mass="92247">MEPLRGRSAELGRLLEAMRAADQGTASLTVVTGEPGIGKSALVHAAVEQAERHGLLVATAVAHQTDNISPLSSLAPALRAGKDPLIGTEHFLELAALNTQPLWLAERLADLIGQRLAGTAALIVLDDAQWSDPLTGFVLRVVISRLADTQTMWLLATRPSPGGVTDQVVDALGDQLPVHHLQLAPLDTEAVLQIAADRLNQPADAALTVRLGSAQGVPFLVEQVVAGLYLTDGSPQGPLPDGLVEGVRRRTAGTSELCRSLLRTAAVFGSEFRLEDVAALMAEGVARLAEPLDEAIRAGLLADSGAHLTFRHELLRAAVLADVPPSAQRALHSAIADQLLLTEQGASAAAPHILATAAVGDLGAISMLRSAARDLLTTMSITALSVIQETFELTPVDQPIRGEVGADVVDILLVARQYDAARAFADDLLGGTPLYQGPVTPELAARVRLLLAPHEWATGTLDPSRLIVAAAPQPFADRLAAYQVLAGAAKPFATDDPVTSALLQLAQAEQAATEGRFADAAAAYAAARSTSRPSEVGTPPAVRVELAELFCLAQAGEPAAALQRLSEGIDGDSWLAPQVAVLRAQLELAVGNLPAARDAAKSSLRWSAEFHDPSPEPMARQVLALIALLQGDLSAARKVPDEPVRALLAMADGDAAAAQRLLATPLDHPIRLELLLHAATHAHDAASRSPGTVQAAAELLADQAATAPAAASTGAAQLVAAANQRDLTALAEAVEQLRGSQRPLLVAAAEELHGRVELEHGDRSTGIAALERALDSYTQLGAMAFAVPVQAVLQAAGVRRRRWSAVPARPESGWEALTPMERKVALLVADGHTNRSAAEELVLSASTVGTHLRNVFSKLDVNSRVQLTRLVLQRFTSPPNA</sequence>
<reference evidence="4 5" key="1">
    <citation type="submission" date="2020-08" db="EMBL/GenBank/DDBJ databases">
        <title>Sequencing the genomes of 1000 actinobacteria strains.</title>
        <authorList>
            <person name="Klenk H.-P."/>
        </authorList>
    </citation>
    <scope>NUCLEOTIDE SEQUENCE [LARGE SCALE GENOMIC DNA]</scope>
    <source>
        <strain evidence="4 5">DSM 28967</strain>
    </source>
</reference>
<protein>
    <submittedName>
        <fullName evidence="4">DNA-binding CsgD family transcriptional regulator</fullName>
    </submittedName>
</protein>
<evidence type="ECO:0000313" key="4">
    <source>
        <dbReference type="EMBL" id="MBB5837037.1"/>
    </source>
</evidence>
<evidence type="ECO:0000256" key="2">
    <source>
        <dbReference type="ARBA" id="ARBA00022840"/>
    </source>
</evidence>
<dbReference type="InterPro" id="IPR016032">
    <property type="entry name" value="Sig_transdc_resp-reg_C-effctor"/>
</dbReference>
<dbReference type="InterPro" id="IPR036388">
    <property type="entry name" value="WH-like_DNA-bd_sf"/>
</dbReference>
<dbReference type="GO" id="GO:0003677">
    <property type="term" value="F:DNA binding"/>
    <property type="evidence" value="ECO:0007669"/>
    <property type="project" value="UniProtKB-KW"/>
</dbReference>
<dbReference type="CDD" id="cd06170">
    <property type="entry name" value="LuxR_C_like"/>
    <property type="match status" value="1"/>
</dbReference>
<keyword evidence="4" id="KW-0238">DNA-binding</keyword>
<accession>A0A7W9J7H5</accession>
<keyword evidence="5" id="KW-1185">Reference proteome</keyword>
<gene>
    <name evidence="4" type="ORF">HDA39_003771</name>
</gene>
<feature type="domain" description="HTH luxR-type" evidence="3">
    <location>
        <begin position="810"/>
        <end position="875"/>
    </location>
</feature>
<dbReference type="PROSITE" id="PS50043">
    <property type="entry name" value="HTH_LUXR_2"/>
    <property type="match status" value="1"/>
</dbReference>
<dbReference type="AlphaFoldDB" id="A0A7W9J7H5"/>
<dbReference type="PANTHER" id="PTHR16305:SF35">
    <property type="entry name" value="TRANSCRIPTIONAL ACTIVATOR DOMAIN"/>
    <property type="match status" value="1"/>
</dbReference>
<dbReference type="InterPro" id="IPR027417">
    <property type="entry name" value="P-loop_NTPase"/>
</dbReference>
<dbReference type="Pfam" id="PF13191">
    <property type="entry name" value="AAA_16"/>
    <property type="match status" value="1"/>
</dbReference>
<evidence type="ECO:0000259" key="3">
    <source>
        <dbReference type="PROSITE" id="PS50043"/>
    </source>
</evidence>
<dbReference type="InterPro" id="IPR041664">
    <property type="entry name" value="AAA_16"/>
</dbReference>
<dbReference type="GO" id="GO:0006355">
    <property type="term" value="P:regulation of DNA-templated transcription"/>
    <property type="evidence" value="ECO:0007669"/>
    <property type="project" value="InterPro"/>
</dbReference>
<dbReference type="SUPFAM" id="SSF52540">
    <property type="entry name" value="P-loop containing nucleoside triphosphate hydrolases"/>
    <property type="match status" value="1"/>
</dbReference>
<dbReference type="Gene3D" id="1.10.10.10">
    <property type="entry name" value="Winged helix-like DNA-binding domain superfamily/Winged helix DNA-binding domain"/>
    <property type="match status" value="1"/>
</dbReference>
<dbReference type="GO" id="GO:0005737">
    <property type="term" value="C:cytoplasm"/>
    <property type="evidence" value="ECO:0007669"/>
    <property type="project" value="TreeGrafter"/>
</dbReference>
<name>A0A7W9J7H5_9ACTN</name>
<evidence type="ECO:0000256" key="1">
    <source>
        <dbReference type="ARBA" id="ARBA00022741"/>
    </source>
</evidence>
<dbReference type="GO" id="GO:0005524">
    <property type="term" value="F:ATP binding"/>
    <property type="evidence" value="ECO:0007669"/>
    <property type="project" value="UniProtKB-KW"/>
</dbReference>
<comment type="caution">
    <text evidence="4">The sequence shown here is derived from an EMBL/GenBank/DDBJ whole genome shotgun (WGS) entry which is preliminary data.</text>
</comment>
<proteinExistence type="predicted"/>
<dbReference type="Proteomes" id="UP000549971">
    <property type="component" value="Unassembled WGS sequence"/>
</dbReference>
<organism evidence="4 5">
    <name type="scientific">Kribbella italica</name>
    <dbReference type="NCBI Taxonomy" id="1540520"/>
    <lineage>
        <taxon>Bacteria</taxon>
        <taxon>Bacillati</taxon>
        <taxon>Actinomycetota</taxon>
        <taxon>Actinomycetes</taxon>
        <taxon>Propionibacteriales</taxon>
        <taxon>Kribbellaceae</taxon>
        <taxon>Kribbella</taxon>
    </lineage>
</organism>
<dbReference type="GO" id="GO:0004016">
    <property type="term" value="F:adenylate cyclase activity"/>
    <property type="evidence" value="ECO:0007669"/>
    <property type="project" value="TreeGrafter"/>
</dbReference>
<dbReference type="PRINTS" id="PR00038">
    <property type="entry name" value="HTHLUXR"/>
</dbReference>
<dbReference type="EMBL" id="JACHMY010000001">
    <property type="protein sequence ID" value="MBB5837037.1"/>
    <property type="molecule type" value="Genomic_DNA"/>
</dbReference>
<keyword evidence="2" id="KW-0067">ATP-binding</keyword>
<dbReference type="SMART" id="SM00421">
    <property type="entry name" value="HTH_LUXR"/>
    <property type="match status" value="1"/>
</dbReference>
<evidence type="ECO:0000313" key="5">
    <source>
        <dbReference type="Proteomes" id="UP000549971"/>
    </source>
</evidence>
<dbReference type="PANTHER" id="PTHR16305">
    <property type="entry name" value="TESTICULAR SOLUBLE ADENYLYL CYCLASE"/>
    <property type="match status" value="1"/>
</dbReference>
<dbReference type="Pfam" id="PF00196">
    <property type="entry name" value="GerE"/>
    <property type="match status" value="1"/>
</dbReference>
<dbReference type="InterPro" id="IPR000792">
    <property type="entry name" value="Tscrpt_reg_LuxR_C"/>
</dbReference>
<keyword evidence="1" id="KW-0547">Nucleotide-binding</keyword>
<dbReference type="Gene3D" id="3.40.50.300">
    <property type="entry name" value="P-loop containing nucleotide triphosphate hydrolases"/>
    <property type="match status" value="1"/>
</dbReference>
<dbReference type="SUPFAM" id="SSF46894">
    <property type="entry name" value="C-terminal effector domain of the bipartite response regulators"/>
    <property type="match status" value="1"/>
</dbReference>